<dbReference type="PIRSF" id="PIRSF038925">
    <property type="entry name" value="AMP-prot_trans"/>
    <property type="match status" value="1"/>
</dbReference>
<dbReference type="InterPro" id="IPR025758">
    <property type="entry name" value="Fic/DOC_N"/>
</dbReference>
<dbReference type="Pfam" id="PF13784">
    <property type="entry name" value="Fic_N"/>
    <property type="match status" value="1"/>
</dbReference>
<evidence type="ECO:0000256" key="2">
    <source>
        <dbReference type="PIRSR" id="PIRSR640198-1"/>
    </source>
</evidence>
<sequence length="390" mass="44187">MLAPITPGRQGNVRHNLSGVLAYDSFRPANMDSFFPINLSADSMRLVSDCRAILGEVEGMSRFVPNIDMYLSMYVRKEALLSSQIEGTQCTFDDVLDPSNESNASRDLTDVVNYTRAVQQATKLMEELPLCMRLLKSVHATLLGNGRGSDKTPGQFRTTQNWVGPNGCTLNEAPYVPPNTEDMKEALGDLELFINERDDIDPVIKAALVHYQFETTHPFLDGNGRLGRLLILLSLIHDGALTKPVIYPSYELKRHRSEYYDWLMRVRQRGDFEGWVSFFSTCLLASAREARDSMRKLVDLHSETERLIREKAGRATTNALMLLDLLEGNPIVDTAFVSERMQISRSSANNLISQFTDWGILVQRDTSRKRYRTFSYEPYLAILRTGDEPL</sequence>
<dbReference type="Gene3D" id="1.10.3290.10">
    <property type="entry name" value="Fido-like domain"/>
    <property type="match status" value="1"/>
</dbReference>
<dbReference type="InterPro" id="IPR036597">
    <property type="entry name" value="Fido-like_dom_sf"/>
</dbReference>
<accession>A0A6N9JJ99</accession>
<reference evidence="5 6" key="1">
    <citation type="journal article" date="2019" name="Nat. Med.">
        <title>A library of human gut bacterial isolates paired with longitudinal multiomics data enables mechanistic microbiome research.</title>
        <authorList>
            <person name="Poyet M."/>
            <person name="Groussin M."/>
            <person name="Gibbons S.M."/>
            <person name="Avila-Pacheco J."/>
            <person name="Jiang X."/>
            <person name="Kearney S.M."/>
            <person name="Perrotta A.R."/>
            <person name="Berdy B."/>
            <person name="Zhao S."/>
            <person name="Lieberman T.D."/>
            <person name="Swanson P.K."/>
            <person name="Smith M."/>
            <person name="Roesemann S."/>
            <person name="Alexander J.E."/>
            <person name="Rich S.A."/>
            <person name="Livny J."/>
            <person name="Vlamakis H."/>
            <person name="Clish C."/>
            <person name="Bullock K."/>
            <person name="Deik A."/>
            <person name="Scott J."/>
            <person name="Pierce K.A."/>
            <person name="Xavier R.J."/>
            <person name="Alm E.J."/>
        </authorList>
    </citation>
    <scope>NUCLEOTIDE SEQUENCE [LARGE SCALE GENOMIC DNA]</scope>
    <source>
        <strain evidence="5 6">BIOML-A20</strain>
    </source>
</reference>
<feature type="binding site" evidence="3">
    <location>
        <begin position="259"/>
        <end position="260"/>
    </location>
    <ligand>
        <name>ATP</name>
        <dbReference type="ChEBI" id="CHEBI:30616"/>
    </ligand>
</feature>
<dbReference type="PANTHER" id="PTHR13504">
    <property type="entry name" value="FIDO DOMAIN-CONTAINING PROTEIN DDB_G0283145"/>
    <property type="match status" value="1"/>
</dbReference>
<dbReference type="PROSITE" id="PS51459">
    <property type="entry name" value="FIDO"/>
    <property type="match status" value="1"/>
</dbReference>
<organism evidence="5 6">
    <name type="scientific">Collinsella aerofaciens</name>
    <dbReference type="NCBI Taxonomy" id="74426"/>
    <lineage>
        <taxon>Bacteria</taxon>
        <taxon>Bacillati</taxon>
        <taxon>Actinomycetota</taxon>
        <taxon>Coriobacteriia</taxon>
        <taxon>Coriobacteriales</taxon>
        <taxon>Coriobacteriaceae</taxon>
        <taxon>Collinsella</taxon>
    </lineage>
</organism>
<dbReference type="Proteomes" id="UP000469380">
    <property type="component" value="Unassembled WGS sequence"/>
</dbReference>
<keyword evidence="1" id="KW-0547">Nucleotide-binding</keyword>
<dbReference type="SUPFAM" id="SSF140931">
    <property type="entry name" value="Fic-like"/>
    <property type="match status" value="1"/>
</dbReference>
<dbReference type="InterPro" id="IPR026287">
    <property type="entry name" value="SoFic-like"/>
</dbReference>
<feature type="active site" evidence="2">
    <location>
        <position position="217"/>
    </location>
</feature>
<protein>
    <submittedName>
        <fullName evidence="5">Fic family protein</fullName>
    </submittedName>
</protein>
<dbReference type="EMBL" id="WWSR01000012">
    <property type="protein sequence ID" value="MZJ39797.1"/>
    <property type="molecule type" value="Genomic_DNA"/>
</dbReference>
<dbReference type="PANTHER" id="PTHR13504:SF38">
    <property type="entry name" value="FIDO DOMAIN-CONTAINING PROTEIN"/>
    <property type="match status" value="1"/>
</dbReference>
<feature type="binding site" evidence="1">
    <location>
        <position position="217"/>
    </location>
    <ligand>
        <name>ATP</name>
        <dbReference type="ChEBI" id="CHEBI:30616"/>
    </ligand>
</feature>
<proteinExistence type="predicted"/>
<feature type="binding site" evidence="3">
    <location>
        <begin position="221"/>
        <end position="228"/>
    </location>
    <ligand>
        <name>ATP</name>
        <dbReference type="ChEBI" id="CHEBI:30616"/>
    </ligand>
</feature>
<evidence type="ECO:0000259" key="4">
    <source>
        <dbReference type="PROSITE" id="PS51459"/>
    </source>
</evidence>
<gene>
    <name evidence="5" type="ORF">GT464_07545</name>
</gene>
<dbReference type="GO" id="GO:0005524">
    <property type="term" value="F:ATP binding"/>
    <property type="evidence" value="ECO:0007669"/>
    <property type="project" value="UniProtKB-KW"/>
</dbReference>
<name>A0A6N9JJ99_9ACTN</name>
<dbReference type="AlphaFoldDB" id="A0A6N9JJ99"/>
<comment type="caution">
    <text evidence="5">The sequence shown here is derived from an EMBL/GenBank/DDBJ whole genome shotgun (WGS) entry which is preliminary data.</text>
</comment>
<dbReference type="InterPro" id="IPR003812">
    <property type="entry name" value="Fido"/>
</dbReference>
<feature type="domain" description="Fido" evidence="4">
    <location>
        <begin position="130"/>
        <end position="281"/>
    </location>
</feature>
<dbReference type="RefSeq" id="WP_148346624.1">
    <property type="nucleotide sequence ID" value="NZ_WWSR01000012.1"/>
</dbReference>
<feature type="binding site" evidence="1">
    <location>
        <position position="259"/>
    </location>
    <ligand>
        <name>ATP</name>
        <dbReference type="ChEBI" id="CHEBI:30616"/>
    </ligand>
</feature>
<feature type="binding site" evidence="1">
    <location>
        <begin position="222"/>
        <end position="228"/>
    </location>
    <ligand>
        <name>ATP</name>
        <dbReference type="ChEBI" id="CHEBI:30616"/>
    </ligand>
</feature>
<dbReference type="Pfam" id="PF02661">
    <property type="entry name" value="Fic"/>
    <property type="match status" value="1"/>
</dbReference>
<evidence type="ECO:0000256" key="1">
    <source>
        <dbReference type="PIRSR" id="PIRSR038925-1"/>
    </source>
</evidence>
<evidence type="ECO:0000256" key="3">
    <source>
        <dbReference type="PIRSR" id="PIRSR640198-2"/>
    </source>
</evidence>
<dbReference type="InterPro" id="IPR040198">
    <property type="entry name" value="Fido_containing"/>
</dbReference>
<keyword evidence="1" id="KW-0067">ATP-binding</keyword>
<evidence type="ECO:0000313" key="5">
    <source>
        <dbReference type="EMBL" id="MZJ39797.1"/>
    </source>
</evidence>
<feature type="binding site" evidence="1">
    <location>
        <position position="86"/>
    </location>
    <ligand>
        <name>ATP</name>
        <dbReference type="ChEBI" id="CHEBI:30616"/>
    </ligand>
</feature>
<evidence type="ECO:0000313" key="6">
    <source>
        <dbReference type="Proteomes" id="UP000469380"/>
    </source>
</evidence>